<dbReference type="PRINTS" id="PR00019">
    <property type="entry name" value="LEURICHRPT"/>
</dbReference>
<dbReference type="FunFam" id="3.80.10.10:FF:000383">
    <property type="entry name" value="Leucine-rich repeat receptor protein kinase EMS1"/>
    <property type="match status" value="1"/>
</dbReference>
<comment type="subcellular location">
    <subcellularLocation>
        <location evidence="1">Membrane</location>
        <topology evidence="1">Single-pass membrane protein</topology>
    </subcellularLocation>
</comment>
<dbReference type="PANTHER" id="PTHR27000">
    <property type="entry name" value="LEUCINE-RICH REPEAT RECEPTOR-LIKE PROTEIN KINASE FAMILY PROTEIN-RELATED"/>
    <property type="match status" value="1"/>
</dbReference>
<dbReference type="GO" id="GO:0016020">
    <property type="term" value="C:membrane"/>
    <property type="evidence" value="ECO:0007669"/>
    <property type="project" value="UniProtKB-SubCell"/>
</dbReference>
<evidence type="ECO:0000256" key="9">
    <source>
        <dbReference type="ARBA" id="ARBA00023180"/>
    </source>
</evidence>
<keyword evidence="5" id="KW-0677">Repeat</keyword>
<evidence type="ECO:0000313" key="11">
    <source>
        <dbReference type="Proteomes" id="UP000017836"/>
    </source>
</evidence>
<dbReference type="Gramene" id="ERN01753">
    <property type="protein sequence ID" value="ERN01753"/>
    <property type="gene ID" value="AMTR_s00097p00135970"/>
</dbReference>
<protein>
    <recommendedName>
        <fullName evidence="12">Leucine-rich repeat-containing N-terminal plant-type domain-containing protein</fullName>
    </recommendedName>
</protein>
<keyword evidence="8" id="KW-0675">Receptor</keyword>
<evidence type="ECO:0000256" key="8">
    <source>
        <dbReference type="ARBA" id="ARBA00023170"/>
    </source>
</evidence>
<evidence type="ECO:0000256" key="6">
    <source>
        <dbReference type="ARBA" id="ARBA00022989"/>
    </source>
</evidence>
<evidence type="ECO:0000256" key="5">
    <source>
        <dbReference type="ARBA" id="ARBA00022737"/>
    </source>
</evidence>
<gene>
    <name evidence="10" type="ORF">AMTR_s00097p00135970</name>
</gene>
<evidence type="ECO:0000256" key="2">
    <source>
        <dbReference type="ARBA" id="ARBA00022614"/>
    </source>
</evidence>
<dbReference type="Proteomes" id="UP000017836">
    <property type="component" value="Unassembled WGS sequence"/>
</dbReference>
<keyword evidence="6" id="KW-1133">Transmembrane helix</keyword>
<keyword evidence="2" id="KW-0433">Leucine-rich repeat</keyword>
<keyword evidence="9" id="KW-0325">Glycoprotein</keyword>
<keyword evidence="7" id="KW-0472">Membrane</keyword>
<dbReference type="AlphaFoldDB" id="W1P1G3"/>
<reference evidence="11" key="1">
    <citation type="journal article" date="2013" name="Science">
        <title>The Amborella genome and the evolution of flowering plants.</title>
        <authorList>
            <consortium name="Amborella Genome Project"/>
        </authorList>
    </citation>
    <scope>NUCLEOTIDE SEQUENCE [LARGE SCALE GENOMIC DNA]</scope>
</reference>
<dbReference type="Gene3D" id="3.80.10.10">
    <property type="entry name" value="Ribonuclease Inhibitor"/>
    <property type="match status" value="1"/>
</dbReference>
<organism evidence="10 11">
    <name type="scientific">Amborella trichopoda</name>
    <dbReference type="NCBI Taxonomy" id="13333"/>
    <lineage>
        <taxon>Eukaryota</taxon>
        <taxon>Viridiplantae</taxon>
        <taxon>Streptophyta</taxon>
        <taxon>Embryophyta</taxon>
        <taxon>Tracheophyta</taxon>
        <taxon>Spermatophyta</taxon>
        <taxon>Magnoliopsida</taxon>
        <taxon>Amborellales</taxon>
        <taxon>Amborellaceae</taxon>
        <taxon>Amborella</taxon>
    </lineage>
</organism>
<sequence length="122" mass="13228">MSLIYLDLSNNSLSGIILPWIMSLVNMEHSKLRSNNCGENIPAAIGCLCHLKDLDFSLNFLSGSIPPFLGYLSALNYLSLSDNSLTGGIPKEMLSFETLIASDNSLVGSILLGIGKLVYLKY</sequence>
<evidence type="ECO:0000256" key="1">
    <source>
        <dbReference type="ARBA" id="ARBA00004167"/>
    </source>
</evidence>
<accession>W1P1G3</accession>
<keyword evidence="3" id="KW-0812">Transmembrane</keyword>
<dbReference type="EMBL" id="KI394743">
    <property type="protein sequence ID" value="ERN01753.1"/>
    <property type="molecule type" value="Genomic_DNA"/>
</dbReference>
<evidence type="ECO:0000256" key="4">
    <source>
        <dbReference type="ARBA" id="ARBA00022729"/>
    </source>
</evidence>
<proteinExistence type="predicted"/>
<dbReference type="Pfam" id="PF00560">
    <property type="entry name" value="LRR_1"/>
    <property type="match status" value="3"/>
</dbReference>
<dbReference type="PANTHER" id="PTHR27000:SF642">
    <property type="entry name" value="INACTIVE LEUCINE-RICH REPEAT RECEPTOR KINASE XIAO-RELATED"/>
    <property type="match status" value="1"/>
</dbReference>
<dbReference type="InterPro" id="IPR001611">
    <property type="entry name" value="Leu-rich_rpt"/>
</dbReference>
<dbReference type="STRING" id="13333.W1P1G3"/>
<keyword evidence="4" id="KW-0732">Signal</keyword>
<dbReference type="HOGENOM" id="CLU_000288_18_15_1"/>
<evidence type="ECO:0008006" key="12">
    <source>
        <dbReference type="Google" id="ProtNLM"/>
    </source>
</evidence>
<name>W1P1G3_AMBTC</name>
<evidence type="ECO:0000256" key="3">
    <source>
        <dbReference type="ARBA" id="ARBA00022692"/>
    </source>
</evidence>
<evidence type="ECO:0000313" key="10">
    <source>
        <dbReference type="EMBL" id="ERN01753.1"/>
    </source>
</evidence>
<keyword evidence="11" id="KW-1185">Reference proteome</keyword>
<dbReference type="SUPFAM" id="SSF52058">
    <property type="entry name" value="L domain-like"/>
    <property type="match status" value="1"/>
</dbReference>
<evidence type="ECO:0000256" key="7">
    <source>
        <dbReference type="ARBA" id="ARBA00023136"/>
    </source>
</evidence>
<dbReference type="InterPro" id="IPR032675">
    <property type="entry name" value="LRR_dom_sf"/>
</dbReference>